<dbReference type="Proteomes" id="UP000198862">
    <property type="component" value="Unassembled WGS sequence"/>
</dbReference>
<dbReference type="AlphaFoldDB" id="A0A1I1V0Q4"/>
<proteinExistence type="predicted"/>
<feature type="transmembrane region" description="Helical" evidence="1">
    <location>
        <begin position="6"/>
        <end position="28"/>
    </location>
</feature>
<feature type="transmembrane region" description="Helical" evidence="1">
    <location>
        <begin position="113"/>
        <end position="134"/>
    </location>
</feature>
<keyword evidence="1" id="KW-0812">Transmembrane</keyword>
<evidence type="ECO:0000256" key="1">
    <source>
        <dbReference type="SAM" id="Phobius"/>
    </source>
</evidence>
<keyword evidence="3" id="KW-1185">Reference proteome</keyword>
<sequence>MFNDEIPLLVFTLMLVLIAFYCMYWSVFKIIKTSRFIRNESDISDGKVYRENKSSQNCITKVKFIDQQKNKLDTELKYWSGFSVTHFKENEISVRYRKVQPKLAYINQFKGAFALYSAVLSLSICLFFSAFFMVKDTDSFYIQYVELIERLNAKPDWQYTSDKTPFELFPEMAAVATLPEWVTDIYAPMNISDYSQMLDYIYSHPKAENEYQRNYLQAKNAKVIYYFMLHNKGNEFEVISGLFRFPYYLHDNFVKDAVLLMEFGLERYKNYLYPEPNQHVKSRDTYAHLVTKAYRVYMQDKRYSDAIRLLDQYYKVNKGLISDEIAAEIEWGIAFNYWKLAEHDKAIILTAKVATDWPRTNAGNIASRNLVQFKKQRAKPKKL</sequence>
<dbReference type="RefSeq" id="WP_091991920.1">
    <property type="nucleotide sequence ID" value="NZ_FOLO01000104.1"/>
</dbReference>
<organism evidence="2 3">
    <name type="scientific">Pseudoalteromonas denitrificans DSM 6059</name>
    <dbReference type="NCBI Taxonomy" id="1123010"/>
    <lineage>
        <taxon>Bacteria</taxon>
        <taxon>Pseudomonadati</taxon>
        <taxon>Pseudomonadota</taxon>
        <taxon>Gammaproteobacteria</taxon>
        <taxon>Alteromonadales</taxon>
        <taxon>Pseudoalteromonadaceae</taxon>
        <taxon>Pseudoalteromonas</taxon>
    </lineage>
</organism>
<name>A0A1I1V0Q4_9GAMM</name>
<evidence type="ECO:0000313" key="2">
    <source>
        <dbReference type="EMBL" id="SFD76469.1"/>
    </source>
</evidence>
<evidence type="ECO:0000313" key="3">
    <source>
        <dbReference type="Proteomes" id="UP000198862"/>
    </source>
</evidence>
<accession>A0A1I1V0Q4</accession>
<keyword evidence="1" id="KW-0472">Membrane</keyword>
<keyword evidence="1" id="KW-1133">Transmembrane helix</keyword>
<protein>
    <submittedName>
        <fullName evidence="2">Uncharacterized protein</fullName>
    </submittedName>
</protein>
<reference evidence="2 3" key="1">
    <citation type="submission" date="2016-10" db="EMBL/GenBank/DDBJ databases">
        <authorList>
            <person name="de Groot N.N."/>
        </authorList>
    </citation>
    <scope>NUCLEOTIDE SEQUENCE [LARGE SCALE GENOMIC DNA]</scope>
    <source>
        <strain evidence="2 3">DSM 6059</strain>
    </source>
</reference>
<dbReference type="EMBL" id="FOLO01000104">
    <property type="protein sequence ID" value="SFD76469.1"/>
    <property type="molecule type" value="Genomic_DNA"/>
</dbReference>
<gene>
    <name evidence="2" type="ORF">SAMN02745724_05391</name>
</gene>